<accession>A0A9E7TGI7</accession>
<dbReference type="RefSeq" id="WP_257741379.1">
    <property type="nucleotide sequence ID" value="NZ_CP096115.1"/>
</dbReference>
<organism evidence="2 3">
    <name type="scientific">Methanoplanus endosymbiosus</name>
    <dbReference type="NCBI Taxonomy" id="33865"/>
    <lineage>
        <taxon>Archaea</taxon>
        <taxon>Methanobacteriati</taxon>
        <taxon>Methanobacteriota</taxon>
        <taxon>Stenosarchaea group</taxon>
        <taxon>Methanomicrobia</taxon>
        <taxon>Methanomicrobiales</taxon>
        <taxon>Methanomicrobiaceae</taxon>
        <taxon>Methanoplanus</taxon>
    </lineage>
</organism>
<dbReference type="Proteomes" id="UP001060368">
    <property type="component" value="Chromosome"/>
</dbReference>
<dbReference type="GeneID" id="74307534"/>
<dbReference type="EMBL" id="CP096115">
    <property type="protein sequence ID" value="UUX91227.1"/>
    <property type="molecule type" value="Genomic_DNA"/>
</dbReference>
<dbReference type="PANTHER" id="PTHR45763:SF46">
    <property type="entry name" value="AB HYDROLASE-1 DOMAIN-CONTAINING PROTEIN"/>
    <property type="match status" value="1"/>
</dbReference>
<evidence type="ECO:0000259" key="1">
    <source>
        <dbReference type="Pfam" id="PF00561"/>
    </source>
</evidence>
<dbReference type="Pfam" id="PF00561">
    <property type="entry name" value="Abhydrolase_1"/>
    <property type="match status" value="1"/>
</dbReference>
<name>A0A9E7TGI7_9EURY</name>
<dbReference type="KEGG" id="mend:L6E24_07500"/>
<protein>
    <submittedName>
        <fullName evidence="2">Alpha/beta hydrolase</fullName>
    </submittedName>
</protein>
<keyword evidence="3" id="KW-1185">Reference proteome</keyword>
<dbReference type="InterPro" id="IPR000073">
    <property type="entry name" value="AB_hydrolase_1"/>
</dbReference>
<gene>
    <name evidence="2" type="ORF">L6E24_07500</name>
</gene>
<dbReference type="InterPro" id="IPR029058">
    <property type="entry name" value="AB_hydrolase_fold"/>
</dbReference>
<dbReference type="Gene3D" id="3.40.50.1820">
    <property type="entry name" value="alpha/beta hydrolase"/>
    <property type="match status" value="1"/>
</dbReference>
<keyword evidence="2" id="KW-0378">Hydrolase</keyword>
<proteinExistence type="predicted"/>
<feature type="domain" description="AB hydrolase-1" evidence="1">
    <location>
        <begin position="26"/>
        <end position="274"/>
    </location>
</feature>
<sequence length="293" mass="33177">MKTEHFTLKDGRTIAYSEFGYPDGTPIFHAHGGPGSRVEGRIFDETATKRGYRIIATDRPGMGESTYLKGRKLLDYPKDIAELADALKIDKFGVTGWSGGGAHTTACAYAIPERLLFNMSFAGYTNFAEMPGAEKYLRSKMDQTSVSLSKSHPGMFKFFFDIMGVSEKYMPETFYKAMMKELCESDKKISADPAFKEIFMEEGNEAFRQGSQGVTTDAAVHYVDWGFRLKEIECKVHVFHGTEDHLVPFEYGKHLGENIPKCRLHVLEGEGHLFPYKYQDLIFDTADEEMNRK</sequence>
<evidence type="ECO:0000313" key="3">
    <source>
        <dbReference type="Proteomes" id="UP001060368"/>
    </source>
</evidence>
<dbReference type="GO" id="GO:0016787">
    <property type="term" value="F:hydrolase activity"/>
    <property type="evidence" value="ECO:0007669"/>
    <property type="project" value="UniProtKB-KW"/>
</dbReference>
<dbReference type="SUPFAM" id="SSF53474">
    <property type="entry name" value="alpha/beta-Hydrolases"/>
    <property type="match status" value="1"/>
</dbReference>
<dbReference type="PANTHER" id="PTHR45763">
    <property type="entry name" value="HYDROLASE, ALPHA/BETA FOLD FAMILY PROTEIN, EXPRESSED-RELATED"/>
    <property type="match status" value="1"/>
</dbReference>
<reference evidence="2" key="1">
    <citation type="submission" date="2022-04" db="EMBL/GenBank/DDBJ databases">
        <title>Complete genome of Methanoplanus endosymbiosus DSM 3599.</title>
        <authorList>
            <person name="Chen S.-C."/>
            <person name="You Y.-T."/>
            <person name="Zhou Y.-Z."/>
            <person name="Lai M.-C."/>
        </authorList>
    </citation>
    <scope>NUCLEOTIDE SEQUENCE</scope>
    <source>
        <strain evidence="2">DSM 3599</strain>
    </source>
</reference>
<dbReference type="AlphaFoldDB" id="A0A9E7TGI7"/>
<evidence type="ECO:0000313" key="2">
    <source>
        <dbReference type="EMBL" id="UUX91227.1"/>
    </source>
</evidence>
<dbReference type="PRINTS" id="PR00111">
    <property type="entry name" value="ABHYDROLASE"/>
</dbReference>